<dbReference type="Proteomes" id="UP000199321">
    <property type="component" value="Unassembled WGS sequence"/>
</dbReference>
<evidence type="ECO:0000256" key="1">
    <source>
        <dbReference type="SAM" id="SignalP"/>
    </source>
</evidence>
<reference evidence="2 3" key="1">
    <citation type="submission" date="2016-10" db="EMBL/GenBank/DDBJ databases">
        <authorList>
            <person name="de Groot N.N."/>
        </authorList>
    </citation>
    <scope>NUCLEOTIDE SEQUENCE [LARGE SCALE GENOMIC DNA]</scope>
    <source>
        <strain evidence="2 3">DSM 16195</strain>
    </source>
</reference>
<feature type="chain" id="PRO_5011712484" description="Outer membrane insertion C-terminal signal" evidence="1">
    <location>
        <begin position="21"/>
        <end position="162"/>
    </location>
</feature>
<evidence type="ECO:0000313" key="2">
    <source>
        <dbReference type="EMBL" id="SDE77978.1"/>
    </source>
</evidence>
<dbReference type="OrthoDB" id="978645at2"/>
<dbReference type="RefSeq" id="WP_093143533.1">
    <property type="nucleotide sequence ID" value="NZ_BMWO01000002.1"/>
</dbReference>
<keyword evidence="1" id="KW-0732">Signal</keyword>
<keyword evidence="3" id="KW-1185">Reference proteome</keyword>
<name>A0A1G7FQ48_9FLAO</name>
<dbReference type="EMBL" id="FNBA01000002">
    <property type="protein sequence ID" value="SDE77978.1"/>
    <property type="molecule type" value="Genomic_DNA"/>
</dbReference>
<protein>
    <recommendedName>
        <fullName evidence="4">Outer membrane insertion C-terminal signal</fullName>
    </recommendedName>
</protein>
<dbReference type="STRING" id="227084.SAMN05421855_102697"/>
<sequence>MKKILFIFIAAIGISSQVNAQDIADHAIGVRFGDSSGFGAEVNYQLGLSEKNRLEFGLGLRDGSRNEAIKAIGLYHWVWNIDGGLNWYAGPGAGIEFINFDDDYYDNRDSKAYAIIAGDVGLEYNFDFPLLISIDFRPEIGFEDYDDDDIRFNVGLSARYQF</sequence>
<dbReference type="SUPFAM" id="SSF56925">
    <property type="entry name" value="OMPA-like"/>
    <property type="match status" value="1"/>
</dbReference>
<dbReference type="AlphaFoldDB" id="A0A1G7FQ48"/>
<gene>
    <name evidence="2" type="ORF">SAMN05421855_102697</name>
</gene>
<evidence type="ECO:0000313" key="3">
    <source>
        <dbReference type="Proteomes" id="UP000199321"/>
    </source>
</evidence>
<feature type="signal peptide" evidence="1">
    <location>
        <begin position="1"/>
        <end position="20"/>
    </location>
</feature>
<accession>A0A1G7FQ48</accession>
<evidence type="ECO:0008006" key="4">
    <source>
        <dbReference type="Google" id="ProtNLM"/>
    </source>
</evidence>
<dbReference type="InterPro" id="IPR011250">
    <property type="entry name" value="OMP/PagP_B-barrel"/>
</dbReference>
<proteinExistence type="predicted"/>
<organism evidence="2 3">
    <name type="scientific">Ulvibacter litoralis</name>
    <dbReference type="NCBI Taxonomy" id="227084"/>
    <lineage>
        <taxon>Bacteria</taxon>
        <taxon>Pseudomonadati</taxon>
        <taxon>Bacteroidota</taxon>
        <taxon>Flavobacteriia</taxon>
        <taxon>Flavobacteriales</taxon>
        <taxon>Flavobacteriaceae</taxon>
        <taxon>Ulvibacter</taxon>
    </lineage>
</organism>